<comment type="caution">
    <text evidence="1">The sequence shown here is derived from an EMBL/GenBank/DDBJ whole genome shotgun (WGS) entry which is preliminary data.</text>
</comment>
<dbReference type="EMBL" id="VSSQ01000093">
    <property type="protein sequence ID" value="MPL76011.1"/>
    <property type="molecule type" value="Genomic_DNA"/>
</dbReference>
<reference evidence="1" key="1">
    <citation type="submission" date="2019-08" db="EMBL/GenBank/DDBJ databases">
        <authorList>
            <person name="Kucharzyk K."/>
            <person name="Murdoch R.W."/>
            <person name="Higgins S."/>
            <person name="Loffler F."/>
        </authorList>
    </citation>
    <scope>NUCLEOTIDE SEQUENCE</scope>
</reference>
<protein>
    <submittedName>
        <fullName evidence="1">Uncharacterized protein</fullName>
    </submittedName>
</protein>
<organism evidence="1">
    <name type="scientific">bioreactor metagenome</name>
    <dbReference type="NCBI Taxonomy" id="1076179"/>
    <lineage>
        <taxon>unclassified sequences</taxon>
        <taxon>metagenomes</taxon>
        <taxon>ecological metagenomes</taxon>
    </lineage>
</organism>
<sequence>MINTGLKIGGIYKTEFDNRLFRIIGLDDSEVFYDCQWSDNNWTFSGNFKGKSIFYRMSVDQFALKSDLIEIKELTDIEFKYFRPDLPMRFGRVKDINWNSIDSNGLKFIDSFFNGAKIGTDRIILVPYDPKGALQKGVAIDSDSELTIFEIIKKAMIIQSDFNKAENKGIGFYRLGYEKGLP</sequence>
<proteinExistence type="predicted"/>
<evidence type="ECO:0000313" key="1">
    <source>
        <dbReference type="EMBL" id="MPL76011.1"/>
    </source>
</evidence>
<gene>
    <name evidence="1" type="ORF">SDC9_21856</name>
</gene>
<accession>A0A644UAK6</accession>
<name>A0A644UAK6_9ZZZZ</name>
<dbReference type="AlphaFoldDB" id="A0A644UAK6"/>